<dbReference type="InterPro" id="IPR024051">
    <property type="entry name" value="AICAR_Tfase_dup_dom_sf"/>
</dbReference>
<dbReference type="SUPFAM" id="SSF53927">
    <property type="entry name" value="Cytidine deaminase-like"/>
    <property type="match status" value="1"/>
</dbReference>
<dbReference type="GO" id="GO:0004643">
    <property type="term" value="F:phosphoribosylaminoimidazolecarboxamide formyltransferase activity"/>
    <property type="evidence" value="ECO:0007669"/>
    <property type="project" value="UniProtKB-EC"/>
</dbReference>
<dbReference type="InterPro" id="IPR036914">
    <property type="entry name" value="MGS-like_dom_sf"/>
</dbReference>
<dbReference type="GO" id="GO:0006189">
    <property type="term" value="P:'de novo' IMP biosynthetic process"/>
    <property type="evidence" value="ECO:0007669"/>
    <property type="project" value="UniProtKB-UniPathway"/>
</dbReference>
<evidence type="ECO:0000259" key="19">
    <source>
        <dbReference type="PROSITE" id="PS51855"/>
    </source>
</evidence>
<evidence type="ECO:0000256" key="10">
    <source>
        <dbReference type="ARBA" id="ARBA00022679"/>
    </source>
</evidence>
<evidence type="ECO:0000256" key="9">
    <source>
        <dbReference type="ARBA" id="ARBA00022490"/>
    </source>
</evidence>
<dbReference type="eggNOG" id="KOG2555">
    <property type="taxonomic scope" value="Eukaryota"/>
</dbReference>
<comment type="catalytic activity">
    <reaction evidence="16">
        <text>(6R)-10-formyltetrahydrofolate + 5-amino-1-(5-phospho-beta-D-ribosyl)imidazole-4-carboxamide = 5-formamido-1-(5-phospho-D-ribosyl)imidazole-4-carboxamide + (6S)-5,6,7,8-tetrahydrofolate</text>
        <dbReference type="Rhea" id="RHEA:22192"/>
        <dbReference type="ChEBI" id="CHEBI:57453"/>
        <dbReference type="ChEBI" id="CHEBI:58467"/>
        <dbReference type="ChEBI" id="CHEBI:58475"/>
        <dbReference type="ChEBI" id="CHEBI:195366"/>
        <dbReference type="EC" id="2.1.2.3"/>
    </reaction>
    <physiologicalReaction direction="left-to-right" evidence="16">
        <dbReference type="Rhea" id="RHEA:22193"/>
    </physiologicalReaction>
</comment>
<comment type="pathway">
    <text evidence="4">Purine metabolism; IMP biosynthesis via de novo pathway; 5-formamido-1-(5-phospho-D-ribosyl)imidazole-4-carboxamide from 5-amino-1-(5-phospho-D-ribosyl)imidazole-4-carboxamide (10-formyl THF route): step 1/1.</text>
</comment>
<keyword evidence="10" id="KW-0808">Transferase</keyword>
<dbReference type="Gene3D" id="1.10.287.440">
    <property type="match status" value="1"/>
</dbReference>
<proteinExistence type="inferred from homology"/>
<dbReference type="AlphaFoldDB" id="T1JM68"/>
<dbReference type="Proteomes" id="UP000014500">
    <property type="component" value="Unassembled WGS sequence"/>
</dbReference>
<dbReference type="PROSITE" id="PS51855">
    <property type="entry name" value="MGS"/>
    <property type="match status" value="1"/>
</dbReference>
<comment type="similarity">
    <text evidence="5">Belongs to the PurH family.</text>
</comment>
<dbReference type="InterPro" id="IPR016193">
    <property type="entry name" value="Cytidine_deaminase-like"/>
</dbReference>
<dbReference type="Pfam" id="PF02142">
    <property type="entry name" value="MGS"/>
    <property type="match status" value="1"/>
</dbReference>
<dbReference type="NCBIfam" id="NF005492">
    <property type="entry name" value="PRK07106.1"/>
    <property type="match status" value="1"/>
</dbReference>
<dbReference type="HOGENOM" id="CLU_016316_3_2_1"/>
<evidence type="ECO:0000256" key="5">
    <source>
        <dbReference type="ARBA" id="ARBA00007667"/>
    </source>
</evidence>
<evidence type="ECO:0000256" key="15">
    <source>
        <dbReference type="ARBA" id="ARBA00046691"/>
    </source>
</evidence>
<reference evidence="21" key="1">
    <citation type="submission" date="2011-05" db="EMBL/GenBank/DDBJ databases">
        <authorList>
            <person name="Richards S.R."/>
            <person name="Qu J."/>
            <person name="Jiang H."/>
            <person name="Jhangiani S.N."/>
            <person name="Agravi P."/>
            <person name="Goodspeed R."/>
            <person name="Gross S."/>
            <person name="Mandapat C."/>
            <person name="Jackson L."/>
            <person name="Mathew T."/>
            <person name="Pu L."/>
            <person name="Thornton R."/>
            <person name="Saada N."/>
            <person name="Wilczek-Boney K.B."/>
            <person name="Lee S."/>
            <person name="Kovar C."/>
            <person name="Wu Y."/>
            <person name="Scherer S.E."/>
            <person name="Worley K.C."/>
            <person name="Muzny D.M."/>
            <person name="Gibbs R."/>
        </authorList>
    </citation>
    <scope>NUCLEOTIDE SEQUENCE</scope>
    <source>
        <strain evidence="21">Brora</strain>
    </source>
</reference>
<reference evidence="20" key="2">
    <citation type="submission" date="2015-02" db="UniProtKB">
        <authorList>
            <consortium name="EnsemblMetazoa"/>
        </authorList>
    </citation>
    <scope>IDENTIFICATION</scope>
</reference>
<feature type="region of interest" description="Disordered" evidence="18">
    <location>
        <begin position="1"/>
        <end position="27"/>
    </location>
</feature>
<evidence type="ECO:0000256" key="4">
    <source>
        <dbReference type="ARBA" id="ARBA00004954"/>
    </source>
</evidence>
<dbReference type="InterPro" id="IPR011607">
    <property type="entry name" value="MGS-like_dom"/>
</dbReference>
<dbReference type="Gene3D" id="3.40.50.1380">
    <property type="entry name" value="Methylglyoxal synthase-like domain"/>
    <property type="match status" value="1"/>
</dbReference>
<dbReference type="EMBL" id="JH431734">
    <property type="status" value="NOT_ANNOTATED_CDS"/>
    <property type="molecule type" value="Genomic_DNA"/>
</dbReference>
<dbReference type="SUPFAM" id="SSF52335">
    <property type="entry name" value="Methylglyoxal synthase-like"/>
    <property type="match status" value="1"/>
</dbReference>
<dbReference type="FunFam" id="3.40.140.20:FF:000003">
    <property type="entry name" value="Bifunctional purine biosynthesis protein"/>
    <property type="match status" value="1"/>
</dbReference>
<evidence type="ECO:0000256" key="17">
    <source>
        <dbReference type="ARBA" id="ARBA00048341"/>
    </source>
</evidence>
<keyword evidence="11" id="KW-0658">Purine biosynthesis</keyword>
<dbReference type="InterPro" id="IPR002695">
    <property type="entry name" value="PurH-like"/>
</dbReference>
<comment type="pathway">
    <text evidence="3">Purine metabolism; IMP biosynthesis via de novo pathway; IMP from 5-formamido-1-(5-phospho-D-ribosyl)imidazole-4-carboxamide: step 1/1.</text>
</comment>
<dbReference type="SMART" id="SM00851">
    <property type="entry name" value="MGS"/>
    <property type="match status" value="1"/>
</dbReference>
<evidence type="ECO:0000256" key="8">
    <source>
        <dbReference type="ARBA" id="ARBA00017905"/>
    </source>
</evidence>
<dbReference type="GO" id="GO:0003937">
    <property type="term" value="F:IMP cyclohydrolase activity"/>
    <property type="evidence" value="ECO:0007669"/>
    <property type="project" value="UniProtKB-EC"/>
</dbReference>
<evidence type="ECO:0000256" key="14">
    <source>
        <dbReference type="ARBA" id="ARBA00032307"/>
    </source>
</evidence>
<dbReference type="EnsemblMetazoa" id="SMAR014948-RA">
    <property type="protein sequence ID" value="SMAR014948-PA"/>
    <property type="gene ID" value="SMAR014948"/>
</dbReference>
<evidence type="ECO:0000313" key="20">
    <source>
        <dbReference type="EnsemblMetazoa" id="SMAR014948-PA"/>
    </source>
</evidence>
<evidence type="ECO:0000256" key="2">
    <source>
        <dbReference type="ARBA" id="ARBA00004514"/>
    </source>
</evidence>
<organism evidence="20 21">
    <name type="scientific">Strigamia maritima</name>
    <name type="common">European centipede</name>
    <name type="synonym">Geophilus maritimus</name>
    <dbReference type="NCBI Taxonomy" id="126957"/>
    <lineage>
        <taxon>Eukaryota</taxon>
        <taxon>Metazoa</taxon>
        <taxon>Ecdysozoa</taxon>
        <taxon>Arthropoda</taxon>
        <taxon>Myriapoda</taxon>
        <taxon>Chilopoda</taxon>
        <taxon>Pleurostigmophora</taxon>
        <taxon>Geophilomorpha</taxon>
        <taxon>Linotaeniidae</taxon>
        <taxon>Strigamia</taxon>
    </lineage>
</organism>
<dbReference type="NCBIfam" id="TIGR00355">
    <property type="entry name" value="purH"/>
    <property type="match status" value="1"/>
</dbReference>
<sequence>GSSSPQIPAPSPLANGLGPSPPPPSTIHSKIVNHLIQGTSSAVGSPGGKMSSPGGDTVTGNVHTKGKNSASKHNAISPKGSTPSMCKSSVSPLLAGSAQLALSRTGSVPTRSAKSTQMAVSGITFQQVYANQVLGTTQLGLQLPSKSGAMRTLPTGASPSFTMRTPLPLNILTTAVPTSVTSGAESLGQTQPHPSFLLQTEDLRHPEVQGSPSLHTCKVRGQVCTSVCLLVVRTRSSVMDKVAVISVSDKTGVESFATRLSKLGFQIVASGGTFKVLESSGLAVKEVSSLTGFPEMLGGRVKTLHPAIHGGILAREHEASELKDKGFNFITIVVCNLYPFEKVVSQTDVAVKDAVENIDIGGVTLLRAAAKNHERVTVVCSPNDYDQIILEIEKSATKDTSLDTRKCLALKAFTHTAHYDAIIADYFRKEYSAGTSQLTLRYGMNPHQKFAQIFTSLSSLPLKVLNGSPGFINFCDALNGWQLVKELEKVLGLPAATSFKHVSPAGAAIGVSLSENEAKVCQVEDLKFLSPLAIAYARARGADRMSSFGDFIALSAKCDVSTAKIISREVSDGVIASDYDPEALEILKKKKNGNYCILKIDPTYIPQEQEERTLFGITMQQTRNNAVINKDLLKNIVSSNKNLSEEAARDLLVATIALKYTQSNSVCFAKNGQIVGIGAGQQSRIHCIRLAGDKVNNWWLRHHPKVMDLKFKKGVKRAEISNAIDMYVNRKIGQDLNENTWEEMLETPAELLKDEECDAWVKSLKGVALSSDAFFPFRDNIDRAVQSGVEYIASPAGSTNDEAIIGACNEHNTVLAFTNLRLFHH</sequence>
<protein>
    <recommendedName>
        <fullName evidence="8">Bifunctional purine biosynthesis protein ATIC</fullName>
        <ecNumber evidence="6">2.1.2.3</ecNumber>
        <ecNumber evidence="7">3.5.4.10</ecNumber>
    </recommendedName>
    <alternativeName>
        <fullName evidence="14">AICAR transformylase/inosine monophosphate cyclohydrolase</fullName>
    </alternativeName>
</protein>
<dbReference type="UniPathway" id="UPA00074">
    <property type="reaction ID" value="UER00133"/>
</dbReference>
<accession>T1JM68</accession>
<name>T1JM68_STRMM</name>
<dbReference type="PANTHER" id="PTHR11692">
    <property type="entry name" value="BIFUNCTIONAL PURINE BIOSYNTHESIS PROTEIN PURH"/>
    <property type="match status" value="1"/>
</dbReference>
<keyword evidence="9" id="KW-0963">Cytoplasm</keyword>
<keyword evidence="13" id="KW-0511">Multifunctional enzyme</keyword>
<feature type="domain" description="MGS-like" evidence="19">
    <location>
        <begin position="234"/>
        <end position="380"/>
    </location>
</feature>
<dbReference type="STRING" id="126957.T1JM68"/>
<feature type="compositionally biased region" description="Polar residues" evidence="18">
    <location>
        <begin position="58"/>
        <end position="88"/>
    </location>
</feature>
<dbReference type="Pfam" id="PF01808">
    <property type="entry name" value="AICARFT_IMPCHas"/>
    <property type="match status" value="1"/>
</dbReference>
<evidence type="ECO:0000256" key="6">
    <source>
        <dbReference type="ARBA" id="ARBA00012253"/>
    </source>
</evidence>
<evidence type="ECO:0000256" key="18">
    <source>
        <dbReference type="SAM" id="MobiDB-lite"/>
    </source>
</evidence>
<dbReference type="CDD" id="cd01421">
    <property type="entry name" value="IMPCH"/>
    <property type="match status" value="1"/>
</dbReference>
<dbReference type="GO" id="GO:0005829">
    <property type="term" value="C:cytosol"/>
    <property type="evidence" value="ECO:0007669"/>
    <property type="project" value="UniProtKB-SubCell"/>
</dbReference>
<comment type="subunit">
    <text evidence="15">Homodimer. Associates with internalized INSR complexes on Golgi/endosomal membranes. Interacts with INSR; ATIC together with PRKAA2/AMPK2 and HACD3/PTPLAD1 is proposed to be part of a signaling network regulating INSR autophosphorylation and endocytosis.</text>
</comment>
<evidence type="ECO:0000256" key="7">
    <source>
        <dbReference type="ARBA" id="ARBA00012712"/>
    </source>
</evidence>
<dbReference type="EC" id="2.1.2.3" evidence="6"/>
<evidence type="ECO:0000256" key="3">
    <source>
        <dbReference type="ARBA" id="ARBA00004844"/>
    </source>
</evidence>
<dbReference type="PANTHER" id="PTHR11692:SF0">
    <property type="entry name" value="BIFUNCTIONAL PURINE BIOSYNTHESIS PROTEIN ATIC"/>
    <property type="match status" value="1"/>
</dbReference>
<evidence type="ECO:0000256" key="13">
    <source>
        <dbReference type="ARBA" id="ARBA00023268"/>
    </source>
</evidence>
<comment type="catalytic activity">
    <reaction evidence="1">
        <text>10-formyldihydrofolate + 5-amino-1-(5-phospho-beta-D-ribosyl)imidazole-4-carboxamide = 5-formamido-1-(5-phospho-D-ribosyl)imidazole-4-carboxamide + 7,8-dihydrofolate</text>
        <dbReference type="Rhea" id="RHEA:59144"/>
        <dbReference type="ChEBI" id="CHEBI:57451"/>
        <dbReference type="ChEBI" id="CHEBI:57452"/>
        <dbReference type="ChEBI" id="CHEBI:58467"/>
        <dbReference type="ChEBI" id="CHEBI:58475"/>
    </reaction>
    <physiologicalReaction direction="left-to-right" evidence="1">
        <dbReference type="Rhea" id="RHEA:59145"/>
    </physiologicalReaction>
</comment>
<dbReference type="SMART" id="SM00798">
    <property type="entry name" value="AICARFT_IMPCHas"/>
    <property type="match status" value="1"/>
</dbReference>
<dbReference type="EC" id="3.5.4.10" evidence="7"/>
<evidence type="ECO:0000256" key="12">
    <source>
        <dbReference type="ARBA" id="ARBA00022801"/>
    </source>
</evidence>
<feature type="region of interest" description="Disordered" evidence="18">
    <location>
        <begin position="39"/>
        <end position="88"/>
    </location>
</feature>
<keyword evidence="12" id="KW-0378">Hydrolase</keyword>
<dbReference type="InterPro" id="IPR024050">
    <property type="entry name" value="AICAR_Tfase_insert_dom_sf"/>
</dbReference>
<keyword evidence="21" id="KW-1185">Reference proteome</keyword>
<dbReference type="PhylomeDB" id="T1JM68"/>
<comment type="catalytic activity">
    <reaction evidence="17">
        <text>IMP + H2O = 5-formamido-1-(5-phospho-D-ribosyl)imidazole-4-carboxamide</text>
        <dbReference type="Rhea" id="RHEA:18445"/>
        <dbReference type="ChEBI" id="CHEBI:15377"/>
        <dbReference type="ChEBI" id="CHEBI:58053"/>
        <dbReference type="ChEBI" id="CHEBI:58467"/>
        <dbReference type="EC" id="3.5.4.10"/>
    </reaction>
    <physiologicalReaction direction="right-to-left" evidence="17">
        <dbReference type="Rhea" id="RHEA:18447"/>
    </physiologicalReaction>
</comment>
<dbReference type="FunFam" id="3.40.50.1380:FF:000001">
    <property type="entry name" value="Bifunctional purine biosynthesis protein PurH"/>
    <property type="match status" value="1"/>
</dbReference>
<evidence type="ECO:0000256" key="11">
    <source>
        <dbReference type="ARBA" id="ARBA00022755"/>
    </source>
</evidence>
<evidence type="ECO:0000256" key="1">
    <source>
        <dbReference type="ARBA" id="ARBA00000945"/>
    </source>
</evidence>
<evidence type="ECO:0000313" key="21">
    <source>
        <dbReference type="Proteomes" id="UP000014500"/>
    </source>
</evidence>
<dbReference type="OMA" id="ENTWEEM"/>
<evidence type="ECO:0000256" key="16">
    <source>
        <dbReference type="ARBA" id="ARBA00047515"/>
    </source>
</evidence>
<comment type="subcellular location">
    <subcellularLocation>
        <location evidence="2">Cytoplasm</location>
        <location evidence="2">Cytosol</location>
    </subcellularLocation>
</comment>
<dbReference type="Gene3D" id="3.40.140.20">
    <property type="match status" value="2"/>
</dbReference>
<dbReference type="HAMAP" id="MF_00139">
    <property type="entry name" value="PurH"/>
    <property type="match status" value="1"/>
</dbReference>